<dbReference type="InterPro" id="IPR001296">
    <property type="entry name" value="Glyco_trans_1"/>
</dbReference>
<keyword evidence="1" id="KW-0808">Transferase</keyword>
<name>H8I8B9_METCZ</name>
<gene>
    <name evidence="4" type="ordered locus">Mtc_0201</name>
</gene>
<feature type="domain" description="Glycosyltransferase subfamily 4-like N-terminal" evidence="3">
    <location>
        <begin position="13"/>
        <end position="182"/>
    </location>
</feature>
<dbReference type="PANTHER" id="PTHR46401:SF2">
    <property type="entry name" value="GLYCOSYLTRANSFERASE WBBK-RELATED"/>
    <property type="match status" value="1"/>
</dbReference>
<dbReference type="GO" id="GO:0016757">
    <property type="term" value="F:glycosyltransferase activity"/>
    <property type="evidence" value="ECO:0007669"/>
    <property type="project" value="InterPro"/>
</dbReference>
<evidence type="ECO:0000256" key="1">
    <source>
        <dbReference type="ARBA" id="ARBA00022679"/>
    </source>
</evidence>
<organism evidence="4 5">
    <name type="scientific">Methanocella conradii (strain DSM 24694 / JCM 17849 / CGMCC 1.5162 / HZ254)</name>
    <dbReference type="NCBI Taxonomy" id="1041930"/>
    <lineage>
        <taxon>Archaea</taxon>
        <taxon>Methanobacteriati</taxon>
        <taxon>Methanobacteriota</taxon>
        <taxon>Stenosarchaea group</taxon>
        <taxon>Methanomicrobia</taxon>
        <taxon>Methanocellales</taxon>
        <taxon>Methanocellaceae</taxon>
        <taxon>Methanocella</taxon>
    </lineage>
</organism>
<reference evidence="4 5" key="1">
    <citation type="journal article" date="2012" name="J. Bacteriol.">
        <title>Complete genome sequence of a thermophilic methanogen, Methanocella conradii HZ254, isolated from Chinese rice field soil.</title>
        <authorList>
            <person name="Lu Z."/>
            <person name="Lu Y."/>
        </authorList>
    </citation>
    <scope>NUCLEOTIDE SEQUENCE [LARGE SCALE GENOMIC DNA]</scope>
    <source>
        <strain evidence="5">DSM 24694 / JCM 17849 / CGMCC 1.5162 / HZ254</strain>
    </source>
</reference>
<dbReference type="eggNOG" id="arCOG01411">
    <property type="taxonomic scope" value="Archaea"/>
</dbReference>
<evidence type="ECO:0000313" key="4">
    <source>
        <dbReference type="EMBL" id="AFC98972.1"/>
    </source>
</evidence>
<dbReference type="EMBL" id="CP003243">
    <property type="protein sequence ID" value="AFC98972.1"/>
    <property type="molecule type" value="Genomic_DNA"/>
</dbReference>
<dbReference type="Pfam" id="PF13439">
    <property type="entry name" value="Glyco_transf_4"/>
    <property type="match status" value="1"/>
</dbReference>
<dbReference type="KEGG" id="mez:Mtc_0201"/>
<accession>H8I8B9</accession>
<protein>
    <submittedName>
        <fullName evidence="4">Glycosyltransferase</fullName>
    </submittedName>
</protein>
<dbReference type="PANTHER" id="PTHR46401">
    <property type="entry name" value="GLYCOSYLTRANSFERASE WBBK-RELATED"/>
    <property type="match status" value="1"/>
</dbReference>
<dbReference type="AlphaFoldDB" id="H8I8B9"/>
<dbReference type="HOGENOM" id="CLU_009583_0_4_2"/>
<dbReference type="OrthoDB" id="132546at2157"/>
<dbReference type="Gene3D" id="3.40.50.2000">
    <property type="entry name" value="Glycogen Phosphorylase B"/>
    <property type="match status" value="2"/>
</dbReference>
<feature type="domain" description="Glycosyl transferase family 1" evidence="2">
    <location>
        <begin position="196"/>
        <end position="355"/>
    </location>
</feature>
<evidence type="ECO:0000259" key="2">
    <source>
        <dbReference type="Pfam" id="PF00534"/>
    </source>
</evidence>
<keyword evidence="5" id="KW-1185">Reference proteome</keyword>
<proteinExistence type="predicted"/>
<dbReference type="Pfam" id="PF00534">
    <property type="entry name" value="Glycos_transf_1"/>
    <property type="match status" value="1"/>
</dbReference>
<dbReference type="GeneID" id="11970962"/>
<evidence type="ECO:0000259" key="3">
    <source>
        <dbReference type="Pfam" id="PF13439"/>
    </source>
</evidence>
<dbReference type="Proteomes" id="UP000005233">
    <property type="component" value="Chromosome"/>
</dbReference>
<dbReference type="CDD" id="cd03801">
    <property type="entry name" value="GT4_PimA-like"/>
    <property type="match status" value="1"/>
</dbReference>
<dbReference type="SUPFAM" id="SSF53756">
    <property type="entry name" value="UDP-Glycosyltransferase/glycogen phosphorylase"/>
    <property type="match status" value="1"/>
</dbReference>
<sequence length="378" mass="41111">MKVLLAVKDLSGYGGVNNVAIELAKHMAPLGVEFHVLSYRTREFPWMKEHIPLPVASGLPIIEILEVPLRAMGAFRKAVDKVRPDLVHVHTPAIVPPKGVPSLVTVHGTYMRDVPNLLKYPVSLPYKAFLCSLIYSQYRFERHALRYFDRFHAVSSMTADELRAMGVPAGLISMVPNGVDTSEFKPQKPANAIYGKYGLDPASRIVLSVGTITPRKGAHLVVEAAKEVLKAHEDVLFVFAGACPRLGRSYLKKMSSGASDRIRFIGQVPQEDLLGLYNACSAFVSASYTEGCSLNILEAAACGKQVVSTDVGGARDVLGDLGIYVPAGDPAALAEGIVEALNLGCSLSGRLRERMETQFSWEKVAKDMLAVYRSAAER</sequence>
<evidence type="ECO:0000313" key="5">
    <source>
        <dbReference type="Proteomes" id="UP000005233"/>
    </source>
</evidence>
<dbReference type="InterPro" id="IPR028098">
    <property type="entry name" value="Glyco_trans_4-like_N"/>
</dbReference>
<dbReference type="RefSeq" id="WP_014404811.1">
    <property type="nucleotide sequence ID" value="NC_017034.1"/>
</dbReference>
<dbReference type="STRING" id="1041930.Mtc_0201"/>